<keyword evidence="9" id="KW-0255">Endonuclease</keyword>
<dbReference type="Pfam" id="PF01930">
    <property type="entry name" value="Cas_Cas4"/>
    <property type="match status" value="1"/>
</dbReference>
<dbReference type="EC" id="3.1.-.-" evidence="22"/>
<evidence type="ECO:0000313" key="29">
    <source>
        <dbReference type="EMBL" id="SPQ26894.1"/>
    </source>
</evidence>
<comment type="subcellular location">
    <subcellularLocation>
        <location evidence="2">Mitochondrion</location>
    </subcellularLocation>
    <subcellularLocation>
        <location evidence="22">Nucleus</location>
    </subcellularLocation>
    <subcellularLocation>
        <location evidence="22">Chromosome</location>
    </subcellularLocation>
</comment>
<dbReference type="GO" id="GO:0051539">
    <property type="term" value="F:4 iron, 4 sulfur cluster binding"/>
    <property type="evidence" value="ECO:0007669"/>
    <property type="project" value="UniProtKB-UniRule"/>
</dbReference>
<name>A0A3S4AVD0_9PEZI</name>
<dbReference type="FunFam" id="3.90.320.10:FF:000001">
    <property type="entry name" value="DNA replication helicase Dna2"/>
    <property type="match status" value="1"/>
</dbReference>
<dbReference type="GO" id="GO:0046872">
    <property type="term" value="F:metal ion binding"/>
    <property type="evidence" value="ECO:0007669"/>
    <property type="project" value="UniProtKB-UniRule"/>
</dbReference>
<protein>
    <recommendedName>
        <fullName evidence="22">DNA replication ATP-dependent helicase/nuclease</fullName>
        <ecNumber evidence="22">3.1.-.-</ecNumber>
        <ecNumber evidence="22">3.6.4.12</ecNumber>
    </recommendedName>
</protein>
<feature type="region of interest" description="Disordered" evidence="23">
    <location>
        <begin position="415"/>
        <end position="443"/>
    </location>
</feature>
<dbReference type="GO" id="GO:0003677">
    <property type="term" value="F:DNA binding"/>
    <property type="evidence" value="ECO:0007669"/>
    <property type="project" value="UniProtKB-UniRule"/>
</dbReference>
<dbReference type="InterPro" id="IPR041677">
    <property type="entry name" value="DNA2/NAM7_AAA_11"/>
</dbReference>
<feature type="compositionally biased region" description="Basic and acidic residues" evidence="23">
    <location>
        <begin position="213"/>
        <end position="226"/>
    </location>
</feature>
<keyword evidence="22" id="KW-0158">Chromosome</keyword>
<dbReference type="SUPFAM" id="SSF52540">
    <property type="entry name" value="P-loop containing nucleoside triphosphate hydrolases"/>
    <property type="match status" value="1"/>
</dbReference>
<comment type="function">
    <text evidence="22">Key enzyme involved in DNA replication and DNA repair. Involved in Okazaki fragments processing by cleaving long flaps that escape FEN1: flaps that are longer than 27 nucleotides are coated by replication protein A complex (RPA), leading to recruit DNA2 which cleaves the flap until it is too short to bind RPA and becomes a substrate for FEN1. Also involved in 5'-end resection of DNA during double-strand break (DSB) repair by mediating the cleavage of 5'-ssDNA.</text>
</comment>
<dbReference type="InterPro" id="IPR041679">
    <property type="entry name" value="DNA2/NAM7-like_C"/>
</dbReference>
<comment type="catalytic activity">
    <reaction evidence="21 22">
        <text>ATP + H2O = ADP + phosphate + H(+)</text>
        <dbReference type="Rhea" id="RHEA:13065"/>
        <dbReference type="ChEBI" id="CHEBI:15377"/>
        <dbReference type="ChEBI" id="CHEBI:15378"/>
        <dbReference type="ChEBI" id="CHEBI:30616"/>
        <dbReference type="ChEBI" id="CHEBI:43474"/>
        <dbReference type="ChEBI" id="CHEBI:456216"/>
        <dbReference type="EC" id="3.6.4.12"/>
    </reaction>
</comment>
<dbReference type="Proteomes" id="UP000289323">
    <property type="component" value="Unassembled WGS sequence"/>
</dbReference>
<evidence type="ECO:0000256" key="5">
    <source>
        <dbReference type="ARBA" id="ARBA00022705"/>
    </source>
</evidence>
<dbReference type="Pfam" id="PF13087">
    <property type="entry name" value="AAA_12"/>
    <property type="match status" value="1"/>
</dbReference>
<dbReference type="Gene3D" id="3.90.320.10">
    <property type="match status" value="1"/>
</dbReference>
<keyword evidence="13 22" id="KW-0067">ATP-binding</keyword>
<evidence type="ECO:0000256" key="1">
    <source>
        <dbReference type="ARBA" id="ARBA00001966"/>
    </source>
</evidence>
<evidence type="ECO:0000256" key="22">
    <source>
        <dbReference type="RuleBase" id="RU367041"/>
    </source>
</evidence>
<feature type="region of interest" description="Disordered" evidence="23">
    <location>
        <begin position="1"/>
        <end position="162"/>
    </location>
</feature>
<evidence type="ECO:0000256" key="13">
    <source>
        <dbReference type="ARBA" id="ARBA00022840"/>
    </source>
</evidence>
<evidence type="ECO:0000256" key="20">
    <source>
        <dbReference type="ARBA" id="ARBA00023268"/>
    </source>
</evidence>
<keyword evidence="7 22" id="KW-0479">Metal-binding</keyword>
<reference evidence="29 30" key="1">
    <citation type="submission" date="2018-04" db="EMBL/GenBank/DDBJ databases">
        <authorList>
            <person name="Huttner S."/>
            <person name="Dainat J."/>
        </authorList>
    </citation>
    <scope>NUCLEOTIDE SEQUENCE [LARGE SCALE GENOMIC DNA]</scope>
</reference>
<feature type="compositionally biased region" description="Basic and acidic residues" evidence="23">
    <location>
        <begin position="103"/>
        <end position="123"/>
    </location>
</feature>
<keyword evidence="6 22" id="KW-0540">Nuclease</keyword>
<feature type="compositionally biased region" description="Acidic residues" evidence="23">
    <location>
        <begin position="346"/>
        <end position="357"/>
    </location>
</feature>
<dbReference type="GO" id="GO:0005634">
    <property type="term" value="C:nucleus"/>
    <property type="evidence" value="ECO:0007669"/>
    <property type="project" value="UniProtKB-SubCell"/>
</dbReference>
<dbReference type="GO" id="GO:0006281">
    <property type="term" value="P:DNA repair"/>
    <property type="evidence" value="ECO:0007669"/>
    <property type="project" value="UniProtKB-KW"/>
</dbReference>
<evidence type="ECO:0000256" key="12">
    <source>
        <dbReference type="ARBA" id="ARBA00022806"/>
    </source>
</evidence>
<sequence length="1658" mass="181666">MPLKKSYSEQNGAPKRLRSQWHRSKSNPAAPLTADPPRPLPVSEKTKSKLLAYQFDPEGPGSHIEDAKDKPSEKGRPTGPDNVSNAVTPAARSAWQDLLGRPEGPREVESHSPSERILWRNDDDSSQPVALSPLLARKQRKRARSSSPVSSPASKHTTPAVDVKKLAQALQKTPRADPAIELWDRFSVSGKNASPSGLTNPLLAQLMVSSSPRPRDANRLASERPLRKAISCGSHWPKRRKLDRADSDAADPAAPPSQPDSKSFMVSALLETVNGELTKSKLAQAKPRSPHPSPSRMKSSGDKGRARQPPSRQRSESSPLAKKSTVAPAEDNVNGTTSGHMASSDYGDDDFDDETLLELDASILGQGDDPTLVGSSEELNPQAPPVQKTVGDEFGDLDDDFFDGAEDLVAEVEARHLSQDPSQAQRPDRSAKASGDDDDVYGNDFEDVDFDAIELAATRATAPPLSSNPSQKPKAIQRYLITNVFDSSYADERGREFPEKILFVQAERTKEVKTVHLRGDWFETQASPEAYVHIIGSFEPSGRCVIDNNQHMLILHPDQLVSSTVVADSFTCMRRAVLQDRVKATGEATPALVYGTILHEVFQEAMMANKWDLGFLGSVIDKTLRKHLEDLYVIKVSLEDAHSHLLSKMPELASWARAFVAAVPRSDAFVQGKNGERVNMCVSKLLDVEEHVWSPMYGLKGNIDATVQVTMRDGKTSRTLTVPFEVKTGKNATANHQAQTVLYNLLLSDRYDIEIVYGILYYMETSQTLRIPAIRHELRHMIMQRNTLACYIRDRSVQLPPMKRSKNACAKCYAQASCFTYHKLADDGNGETSGLDEKFDEAVKHLTPAHKEFFLKWEELLTMEEKESQKLRRELWTMVSTDREKLGRCFANVIIQEGSASEDKNQAKINRFSYTFVKEKPAPGFSFLDSQLTVGEPIVVSDEQGHFALALGYVTAVRKQRISVAVDRRLHNARIRRPGFDPVDNQVFASIMEVVPEGAEPEQSQGKIKEAPIRYRLDKDEFSNGMATVRNNLVQVMADGPFGSAEIRRLVVDLAPPRFKTTPTQYTVPGKDSLNVDQKAAVEKVMSARDYALVLGMPGTGKTTTIAHIIRALIGQGKSLLLTSYTHTAVDNILLKLKHDRIPILRLGAPAKVHPEVQEFVTLAGRPMDSFEEIRRAWHETPVVATTCLGINHPIFNERIFDYCIVDEASQITLPICLGPIRMARTFVLVGDHNQLPPLVQNEEARLGGLDVSLFKLLSDTHPQSVVNLEHQYRMCEDIMTLSNTLIYNGRLKCGTEALRFAELHIPNMDALRTRHFDASSFLAHAHAQAHSLSPTKASAPSPSRAQRPASFCPGPRPGTCWLADLLCPSARVRFVNTDALLPASREQAKGNRIVNPCEARVVAQLVDALLAAGVPASEIGVVTHYRSQLALLKHTLRALGGGGAGDVEMHTADRFQGRDKAVVLLSLVRSNEQCAIGDLLKDWRRINVAFTRAKTKLLVVGSRATLGGAGGASGDAEMLARFVRLMEARDWVYDLRAGALEAHFWPGEATATTQASTPAGVEAGVVRGDAAEASGVAVKSSRGGGPAGSGKAALAPARGNAAAAASAVGGKENRPPSQTPLQRTVEPKKVARIGERALLRGKPVLRDILNDMMDGGY</sequence>
<organism evidence="29 30">
    <name type="scientific">Thermothielavioides terrestris</name>
    <dbReference type="NCBI Taxonomy" id="2587410"/>
    <lineage>
        <taxon>Eukaryota</taxon>
        <taxon>Fungi</taxon>
        <taxon>Dikarya</taxon>
        <taxon>Ascomycota</taxon>
        <taxon>Pezizomycotina</taxon>
        <taxon>Sordariomycetes</taxon>
        <taxon>Sordariomycetidae</taxon>
        <taxon>Sordariales</taxon>
        <taxon>Chaetomiaceae</taxon>
        <taxon>Thermothielavioides</taxon>
    </lineage>
</organism>
<dbReference type="GO" id="GO:0017116">
    <property type="term" value="F:single-stranded DNA helicase activity"/>
    <property type="evidence" value="ECO:0007669"/>
    <property type="project" value="UniProtKB-UniRule"/>
</dbReference>
<feature type="compositionally biased region" description="Basic and acidic residues" evidence="23">
    <location>
        <begin position="63"/>
        <end position="76"/>
    </location>
</feature>
<dbReference type="GO" id="GO:0016887">
    <property type="term" value="F:ATP hydrolysis activity"/>
    <property type="evidence" value="ECO:0007669"/>
    <property type="project" value="RHEA"/>
</dbReference>
<dbReference type="InterPro" id="IPR047187">
    <property type="entry name" value="SF1_C_Upf1"/>
</dbReference>
<dbReference type="CDD" id="cd18041">
    <property type="entry name" value="DEXXQc_DNA2"/>
    <property type="match status" value="1"/>
</dbReference>
<keyword evidence="15 22" id="KW-0411">Iron-sulfur</keyword>
<evidence type="ECO:0000256" key="16">
    <source>
        <dbReference type="ARBA" id="ARBA00023125"/>
    </source>
</evidence>
<keyword evidence="18 22" id="KW-0234">DNA repair</keyword>
<comment type="similarity">
    <text evidence="3 22">Belongs to the DNA2/NAM7 helicase family.</text>
</comment>
<accession>A0A3S4AVD0</accession>
<feature type="compositionally biased region" description="Low complexity" evidence="23">
    <location>
        <begin position="307"/>
        <end position="319"/>
    </location>
</feature>
<keyword evidence="11 22" id="KW-0378">Hydrolase</keyword>
<evidence type="ECO:0000256" key="8">
    <source>
        <dbReference type="ARBA" id="ARBA00022741"/>
    </source>
</evidence>
<feature type="domain" description="DNA2/NAM7 helicase-like C-terminal" evidence="27">
    <location>
        <begin position="1250"/>
        <end position="1504"/>
    </location>
</feature>
<evidence type="ECO:0000256" key="23">
    <source>
        <dbReference type="SAM" id="MobiDB-lite"/>
    </source>
</evidence>
<evidence type="ECO:0000256" key="18">
    <source>
        <dbReference type="ARBA" id="ARBA00023204"/>
    </source>
</evidence>
<dbReference type="GO" id="GO:0017108">
    <property type="term" value="F:5'-flap endonuclease activity"/>
    <property type="evidence" value="ECO:0007669"/>
    <property type="project" value="UniProtKB-UniRule"/>
</dbReference>
<dbReference type="PANTHER" id="PTHR10887">
    <property type="entry name" value="DNA2/NAM7 HELICASE FAMILY"/>
    <property type="match status" value="1"/>
</dbReference>
<dbReference type="CDD" id="cd18808">
    <property type="entry name" value="SF1_C_Upf1"/>
    <property type="match status" value="1"/>
</dbReference>
<dbReference type="GO" id="GO:0005739">
    <property type="term" value="C:mitochondrion"/>
    <property type="evidence" value="ECO:0007669"/>
    <property type="project" value="UniProtKB-SubCell"/>
</dbReference>
<proteinExistence type="inferred from homology"/>
<evidence type="ECO:0000259" key="25">
    <source>
        <dbReference type="Pfam" id="PF08696"/>
    </source>
</evidence>
<evidence type="ECO:0000256" key="2">
    <source>
        <dbReference type="ARBA" id="ARBA00004173"/>
    </source>
</evidence>
<evidence type="ECO:0000256" key="14">
    <source>
        <dbReference type="ARBA" id="ARBA00023004"/>
    </source>
</evidence>
<keyword evidence="8 22" id="KW-0547">Nucleotide-binding</keyword>
<evidence type="ECO:0000256" key="7">
    <source>
        <dbReference type="ARBA" id="ARBA00022723"/>
    </source>
</evidence>
<evidence type="ECO:0000256" key="4">
    <source>
        <dbReference type="ARBA" id="ARBA00022485"/>
    </source>
</evidence>
<dbReference type="FunFam" id="3.40.50.300:FF:001170">
    <property type="entry name" value="DNA replication helicase Dna2"/>
    <property type="match status" value="1"/>
</dbReference>
<feature type="domain" description="DNA replication factor Dna2 N-terminal" evidence="25">
    <location>
        <begin position="507"/>
        <end position="709"/>
    </location>
</feature>
<keyword evidence="12 22" id="KW-0347">Helicase</keyword>
<evidence type="ECO:0000313" key="30">
    <source>
        <dbReference type="Proteomes" id="UP000289323"/>
    </source>
</evidence>
<dbReference type="InterPro" id="IPR045055">
    <property type="entry name" value="DNA2/NAM7-like"/>
</dbReference>
<keyword evidence="19 22" id="KW-0539">Nucleus</keyword>
<gene>
    <name evidence="29" type="ORF">TT172_LOCUS9313</name>
</gene>
<evidence type="ECO:0000256" key="9">
    <source>
        <dbReference type="ARBA" id="ARBA00022759"/>
    </source>
</evidence>
<keyword evidence="10 22" id="KW-0227">DNA damage</keyword>
<dbReference type="InterPro" id="IPR022765">
    <property type="entry name" value="Dna2/Cas4_DUF83"/>
</dbReference>
<dbReference type="GO" id="GO:0071932">
    <property type="term" value="P:replication fork reversal"/>
    <property type="evidence" value="ECO:0007669"/>
    <property type="project" value="TreeGrafter"/>
</dbReference>
<keyword evidence="14 22" id="KW-0408">Iron</keyword>
<evidence type="ECO:0000259" key="24">
    <source>
        <dbReference type="Pfam" id="PF01930"/>
    </source>
</evidence>
<feature type="compositionally biased region" description="Basic and acidic residues" evidence="23">
    <location>
        <begin position="426"/>
        <end position="435"/>
    </location>
</feature>
<evidence type="ECO:0000259" key="26">
    <source>
        <dbReference type="Pfam" id="PF13086"/>
    </source>
</evidence>
<dbReference type="InterPro" id="IPR026851">
    <property type="entry name" value="Dna2/JHS1_DEXXQ-box"/>
</dbReference>
<dbReference type="InterPro" id="IPR027417">
    <property type="entry name" value="P-loop_NTPase"/>
</dbReference>
<dbReference type="InterPro" id="IPR014808">
    <property type="entry name" value="DNA_replication_fac_Dna2_N"/>
</dbReference>
<feature type="region of interest" description="Disordered" evidence="23">
    <location>
        <begin position="1605"/>
        <end position="1627"/>
    </location>
</feature>
<dbReference type="CDD" id="cd22318">
    <property type="entry name" value="DNA2_N-like"/>
    <property type="match status" value="1"/>
</dbReference>
<evidence type="ECO:0000256" key="21">
    <source>
        <dbReference type="ARBA" id="ARBA00047995"/>
    </source>
</evidence>
<dbReference type="GO" id="GO:0005694">
    <property type="term" value="C:chromosome"/>
    <property type="evidence" value="ECO:0007669"/>
    <property type="project" value="UniProtKB-SubCell"/>
</dbReference>
<evidence type="ECO:0000256" key="3">
    <source>
        <dbReference type="ARBA" id="ARBA00007913"/>
    </source>
</evidence>
<feature type="domain" description="DUF83" evidence="24">
    <location>
        <begin position="719"/>
        <end position="819"/>
    </location>
</feature>
<evidence type="ECO:0000256" key="10">
    <source>
        <dbReference type="ARBA" id="ARBA00022763"/>
    </source>
</evidence>
<feature type="region of interest" description="Disordered" evidence="23">
    <location>
        <begin position="209"/>
        <end position="401"/>
    </location>
</feature>
<keyword evidence="17" id="KW-0496">Mitochondrion</keyword>
<feature type="domain" description="DNA2 rift barrel" evidence="28">
    <location>
        <begin position="881"/>
        <end position="972"/>
    </location>
</feature>
<evidence type="ECO:0000256" key="15">
    <source>
        <dbReference type="ARBA" id="ARBA00023014"/>
    </source>
</evidence>
<feature type="compositionally biased region" description="Low complexity" evidence="23">
    <location>
        <begin position="145"/>
        <end position="155"/>
    </location>
</feature>
<feature type="domain" description="DNA2/NAM7 helicase helicase" evidence="26">
    <location>
        <begin position="1074"/>
        <end position="1160"/>
    </location>
</feature>
<evidence type="ECO:0000259" key="27">
    <source>
        <dbReference type="Pfam" id="PF13087"/>
    </source>
</evidence>
<evidence type="ECO:0000256" key="11">
    <source>
        <dbReference type="ARBA" id="ARBA00022801"/>
    </source>
</evidence>
<comment type="cofactor">
    <cofactor evidence="1">
        <name>[4Fe-4S] cluster</name>
        <dbReference type="ChEBI" id="CHEBI:49883"/>
    </cofactor>
</comment>
<feature type="domain" description="DNA2/NAM7 helicase helicase" evidence="26">
    <location>
        <begin position="1175"/>
        <end position="1242"/>
    </location>
</feature>
<dbReference type="GO" id="GO:0005524">
    <property type="term" value="F:ATP binding"/>
    <property type="evidence" value="ECO:0007669"/>
    <property type="project" value="UniProtKB-UniRule"/>
</dbReference>
<evidence type="ECO:0000256" key="6">
    <source>
        <dbReference type="ARBA" id="ARBA00022722"/>
    </source>
</evidence>
<evidence type="ECO:0000256" key="19">
    <source>
        <dbReference type="ARBA" id="ARBA00023242"/>
    </source>
</evidence>
<dbReference type="GO" id="GO:0033567">
    <property type="term" value="P:DNA replication, Okazaki fragment processing"/>
    <property type="evidence" value="ECO:0007669"/>
    <property type="project" value="UniProtKB-UniRule"/>
</dbReference>
<keyword evidence="20 22" id="KW-0511">Multifunctional enzyme</keyword>
<evidence type="ECO:0000256" key="17">
    <source>
        <dbReference type="ARBA" id="ARBA00023128"/>
    </source>
</evidence>
<dbReference type="PANTHER" id="PTHR10887:SF433">
    <property type="entry name" value="DNA REPLICATION ATP-DEPENDENT HELICASE_NUCLEASE DNA2"/>
    <property type="match status" value="1"/>
</dbReference>
<dbReference type="Pfam" id="PF13086">
    <property type="entry name" value="AAA_11"/>
    <property type="match status" value="2"/>
</dbReference>
<dbReference type="InterPro" id="IPR011604">
    <property type="entry name" value="PDDEXK-like_dom_sf"/>
</dbReference>
<keyword evidence="16 22" id="KW-0238">DNA-binding</keyword>
<dbReference type="InterPro" id="IPR048459">
    <property type="entry name" value="DNA2_Rift"/>
</dbReference>
<keyword evidence="4 22" id="KW-0004">4Fe-4S</keyword>
<dbReference type="EMBL" id="OUUZ01000018">
    <property type="protein sequence ID" value="SPQ26894.1"/>
    <property type="molecule type" value="Genomic_DNA"/>
</dbReference>
<dbReference type="Pfam" id="PF08696">
    <property type="entry name" value="Dna2"/>
    <property type="match status" value="1"/>
</dbReference>
<dbReference type="Gene3D" id="3.40.50.300">
    <property type="entry name" value="P-loop containing nucleotide triphosphate hydrolases"/>
    <property type="match status" value="2"/>
</dbReference>
<dbReference type="EC" id="3.6.4.12" evidence="22"/>
<keyword evidence="5 22" id="KW-0235">DNA replication</keyword>
<feature type="compositionally biased region" description="Basic residues" evidence="23">
    <location>
        <begin position="15"/>
        <end position="25"/>
    </location>
</feature>
<dbReference type="Pfam" id="PF21123">
    <property type="entry name" value="Dna2_Rift"/>
    <property type="match status" value="1"/>
</dbReference>
<evidence type="ECO:0000259" key="28">
    <source>
        <dbReference type="Pfam" id="PF21123"/>
    </source>
</evidence>